<reference evidence="2 3" key="1">
    <citation type="journal article" date="2017" name="Nature">
        <title>The Apostasia genome and the evolution of orchids.</title>
        <authorList>
            <person name="Zhang G.Q."/>
            <person name="Liu K.W."/>
            <person name="Li Z."/>
            <person name="Lohaus R."/>
            <person name="Hsiao Y.Y."/>
            <person name="Niu S.C."/>
            <person name="Wang J.Y."/>
            <person name="Lin Y.C."/>
            <person name="Xu Q."/>
            <person name="Chen L.J."/>
            <person name="Yoshida K."/>
            <person name="Fujiwara S."/>
            <person name="Wang Z.W."/>
            <person name="Zhang Y.Q."/>
            <person name="Mitsuda N."/>
            <person name="Wang M."/>
            <person name="Liu G.H."/>
            <person name="Pecoraro L."/>
            <person name="Huang H.X."/>
            <person name="Xiao X.J."/>
            <person name="Lin M."/>
            <person name="Wu X.Y."/>
            <person name="Wu W.L."/>
            <person name="Chen Y.Y."/>
            <person name="Chang S.B."/>
            <person name="Sakamoto S."/>
            <person name="Ohme-Takagi M."/>
            <person name="Yagi M."/>
            <person name="Zeng S.J."/>
            <person name="Shen C.Y."/>
            <person name="Yeh C.M."/>
            <person name="Luo Y.B."/>
            <person name="Tsai W.C."/>
            <person name="Van de Peer Y."/>
            <person name="Liu Z.J."/>
        </authorList>
    </citation>
    <scope>NUCLEOTIDE SEQUENCE [LARGE SCALE GENOMIC DNA]</scope>
    <source>
        <strain evidence="3">cv. Shenzhen</strain>
        <tissue evidence="2">Stem</tissue>
    </source>
</reference>
<sequence>MVIAAEEDAGRRRESASPVEKRTAMLALRRAASQSRLHNFSFPSLSWGNQRLLRCVNVSGGSAVDELESDQRRNTSSSPDPAPPPRIRGQKRGSEDEVEESTPAGEAASRPWNLRTRRAACNAPGEIGPNRNPSSSSSPSLSPSPSPIQPEKINTARMLRSRLDGFEKGDRRKFSVALSRVEIEEDFLAIKGAKPARRPKKRAKYLQRQLDALFPGSWLSEVTPDLYKIEAIAS</sequence>
<organism evidence="2 3">
    <name type="scientific">Apostasia shenzhenica</name>
    <dbReference type="NCBI Taxonomy" id="1088818"/>
    <lineage>
        <taxon>Eukaryota</taxon>
        <taxon>Viridiplantae</taxon>
        <taxon>Streptophyta</taxon>
        <taxon>Embryophyta</taxon>
        <taxon>Tracheophyta</taxon>
        <taxon>Spermatophyta</taxon>
        <taxon>Magnoliopsida</taxon>
        <taxon>Liliopsida</taxon>
        <taxon>Asparagales</taxon>
        <taxon>Orchidaceae</taxon>
        <taxon>Apostasioideae</taxon>
        <taxon>Apostasia</taxon>
    </lineage>
</organism>
<feature type="compositionally biased region" description="Basic and acidic residues" evidence="1">
    <location>
        <begin position="8"/>
        <end position="20"/>
    </location>
</feature>
<dbReference type="Pfam" id="PF07797">
    <property type="entry name" value="DUF1639"/>
    <property type="match status" value="1"/>
</dbReference>
<protein>
    <recommendedName>
        <fullName evidence="4">DUF1639 domain-containing protein</fullName>
    </recommendedName>
</protein>
<proteinExistence type="predicted"/>
<dbReference type="OrthoDB" id="769821at2759"/>
<dbReference type="PANTHER" id="PTHR33130:SF43">
    <property type="entry name" value="OS01G0688600 PROTEIN"/>
    <property type="match status" value="1"/>
</dbReference>
<evidence type="ECO:0000256" key="1">
    <source>
        <dbReference type="SAM" id="MobiDB-lite"/>
    </source>
</evidence>
<feature type="region of interest" description="Disordered" evidence="1">
    <location>
        <begin position="64"/>
        <end position="153"/>
    </location>
</feature>
<evidence type="ECO:0000313" key="3">
    <source>
        <dbReference type="Proteomes" id="UP000236161"/>
    </source>
</evidence>
<gene>
    <name evidence="2" type="ORF">AXF42_Ash007403</name>
</gene>
<evidence type="ECO:0008006" key="4">
    <source>
        <dbReference type="Google" id="ProtNLM"/>
    </source>
</evidence>
<dbReference type="STRING" id="1088818.A0A2I0BA37"/>
<dbReference type="Proteomes" id="UP000236161">
    <property type="component" value="Unassembled WGS sequence"/>
</dbReference>
<feature type="region of interest" description="Disordered" evidence="1">
    <location>
        <begin position="1"/>
        <end position="20"/>
    </location>
</feature>
<accession>A0A2I0BA37</accession>
<dbReference type="PANTHER" id="PTHR33130">
    <property type="entry name" value="PUTATIVE (DUF1639)-RELATED"/>
    <property type="match status" value="1"/>
</dbReference>
<keyword evidence="3" id="KW-1185">Reference proteome</keyword>
<dbReference type="AlphaFoldDB" id="A0A2I0BA37"/>
<name>A0A2I0BA37_9ASPA</name>
<dbReference type="EMBL" id="KZ451903">
    <property type="protein sequence ID" value="PKA64656.1"/>
    <property type="molecule type" value="Genomic_DNA"/>
</dbReference>
<dbReference type="InterPro" id="IPR012438">
    <property type="entry name" value="DUF1639"/>
</dbReference>
<evidence type="ECO:0000313" key="2">
    <source>
        <dbReference type="EMBL" id="PKA64656.1"/>
    </source>
</evidence>